<gene>
    <name evidence="11" type="ORF">RI129_004407</name>
</gene>
<keyword evidence="6" id="KW-0378">Hydrolase</keyword>
<dbReference type="EMBL" id="JAVRBK010000003">
    <property type="protein sequence ID" value="KAK5645943.1"/>
    <property type="molecule type" value="Genomic_DNA"/>
</dbReference>
<dbReference type="InterPro" id="IPR018497">
    <property type="entry name" value="Peptidase_M13_C"/>
</dbReference>
<dbReference type="CDD" id="cd08662">
    <property type="entry name" value="M13"/>
    <property type="match status" value="1"/>
</dbReference>
<organism evidence="11 12">
    <name type="scientific">Pyrocoelia pectoralis</name>
    <dbReference type="NCBI Taxonomy" id="417401"/>
    <lineage>
        <taxon>Eukaryota</taxon>
        <taxon>Metazoa</taxon>
        <taxon>Ecdysozoa</taxon>
        <taxon>Arthropoda</taxon>
        <taxon>Hexapoda</taxon>
        <taxon>Insecta</taxon>
        <taxon>Pterygota</taxon>
        <taxon>Neoptera</taxon>
        <taxon>Endopterygota</taxon>
        <taxon>Coleoptera</taxon>
        <taxon>Polyphaga</taxon>
        <taxon>Elateriformia</taxon>
        <taxon>Elateroidea</taxon>
        <taxon>Lampyridae</taxon>
        <taxon>Lampyrinae</taxon>
        <taxon>Pyrocoelia</taxon>
    </lineage>
</organism>
<evidence type="ECO:0000256" key="1">
    <source>
        <dbReference type="ARBA" id="ARBA00001947"/>
    </source>
</evidence>
<dbReference type="PROSITE" id="PS51885">
    <property type="entry name" value="NEPRILYSIN"/>
    <property type="match status" value="1"/>
</dbReference>
<name>A0AAN7VGT3_9COLE</name>
<feature type="domain" description="Peptidase M13 N-terminal" evidence="10">
    <location>
        <begin position="3"/>
        <end position="123"/>
    </location>
</feature>
<accession>A0AAN7VGT3</accession>
<comment type="subcellular location">
    <subcellularLocation>
        <location evidence="2">Cell membrane</location>
        <topology evidence="2">Single-pass type II membrane protein</topology>
    </subcellularLocation>
</comment>
<dbReference type="Pfam" id="PF01431">
    <property type="entry name" value="Peptidase_M13"/>
    <property type="match status" value="1"/>
</dbReference>
<evidence type="ECO:0000259" key="9">
    <source>
        <dbReference type="Pfam" id="PF01431"/>
    </source>
</evidence>
<sequence>MLSLLNSLQPRVHANYVFLETWIWMFHYVHARIRVQYQLLSGLNNAPQDCCVQDIIKSMSLPLYQLYTKKYFNNKTKDEIGGLVSNIRNELLKLVTLSEWLDESTRKQAIEKAEAITSYVGYPDALLDDHFLEAYYSKLSVDPQSYLNSMLLLNIFNENQKFSRLHQPSNKVMMVTQSNTMDTNIKYDLIYNTLGIMVATLPKLLFDIDAPKSLNYGGAGMLIANQMIHGLDNEGRKYDKNGNLKNWWTNSTFANYEQKSQCFIKQYEKYNLANLQTKIDGKLTLRENIADNAGVKIAYLAYRALSKGLGPEKNLPGINYTRNQMFWIAFAQLWCTKSQRSYVQPNEHLPEKYRVIGALSNLKEFSEDFKCPINSTMNPSEKCLLW</sequence>
<dbReference type="Proteomes" id="UP001329430">
    <property type="component" value="Chromosome 3"/>
</dbReference>
<feature type="domain" description="Peptidase M13 C-terminal" evidence="9">
    <location>
        <begin position="191"/>
        <end position="383"/>
    </location>
</feature>
<dbReference type="AlphaFoldDB" id="A0AAN7VGT3"/>
<evidence type="ECO:0000256" key="5">
    <source>
        <dbReference type="ARBA" id="ARBA00022723"/>
    </source>
</evidence>
<evidence type="ECO:0000313" key="12">
    <source>
        <dbReference type="Proteomes" id="UP001329430"/>
    </source>
</evidence>
<reference evidence="11 12" key="1">
    <citation type="journal article" date="2024" name="Insects">
        <title>An Improved Chromosome-Level Genome Assembly of the Firefly Pyrocoelia pectoralis.</title>
        <authorList>
            <person name="Fu X."/>
            <person name="Meyer-Rochow V.B."/>
            <person name="Ballantyne L."/>
            <person name="Zhu X."/>
        </authorList>
    </citation>
    <scope>NUCLEOTIDE SEQUENCE [LARGE SCALE GENOMIC DNA]</scope>
    <source>
        <strain evidence="11">XCY_ONT2</strain>
    </source>
</reference>
<evidence type="ECO:0000256" key="2">
    <source>
        <dbReference type="ARBA" id="ARBA00004401"/>
    </source>
</evidence>
<dbReference type="GO" id="GO:0046872">
    <property type="term" value="F:metal ion binding"/>
    <property type="evidence" value="ECO:0007669"/>
    <property type="project" value="UniProtKB-KW"/>
</dbReference>
<dbReference type="GO" id="GO:0005886">
    <property type="term" value="C:plasma membrane"/>
    <property type="evidence" value="ECO:0007669"/>
    <property type="project" value="UniProtKB-SubCell"/>
</dbReference>
<dbReference type="InterPro" id="IPR000718">
    <property type="entry name" value="Peptidase_M13"/>
</dbReference>
<dbReference type="SUPFAM" id="SSF55486">
    <property type="entry name" value="Metalloproteases ('zincins'), catalytic domain"/>
    <property type="match status" value="1"/>
</dbReference>
<evidence type="ECO:0000256" key="4">
    <source>
        <dbReference type="ARBA" id="ARBA00022670"/>
    </source>
</evidence>
<dbReference type="Pfam" id="PF05649">
    <property type="entry name" value="Peptidase_M13_N"/>
    <property type="match status" value="1"/>
</dbReference>
<evidence type="ECO:0000259" key="10">
    <source>
        <dbReference type="Pfam" id="PF05649"/>
    </source>
</evidence>
<dbReference type="GO" id="GO:0016485">
    <property type="term" value="P:protein processing"/>
    <property type="evidence" value="ECO:0007669"/>
    <property type="project" value="TreeGrafter"/>
</dbReference>
<proteinExistence type="inferred from homology"/>
<evidence type="ECO:0000256" key="8">
    <source>
        <dbReference type="ARBA" id="ARBA00023049"/>
    </source>
</evidence>
<keyword evidence="4" id="KW-0645">Protease</keyword>
<keyword evidence="5" id="KW-0479">Metal-binding</keyword>
<protein>
    <submittedName>
        <fullName evidence="11">Uncharacterized protein</fullName>
    </submittedName>
</protein>
<dbReference type="PANTHER" id="PTHR11733">
    <property type="entry name" value="ZINC METALLOPROTEASE FAMILY M13 NEPRILYSIN-RELATED"/>
    <property type="match status" value="1"/>
</dbReference>
<dbReference type="InterPro" id="IPR024079">
    <property type="entry name" value="MetalloPept_cat_dom_sf"/>
</dbReference>
<comment type="cofactor">
    <cofactor evidence="1">
        <name>Zn(2+)</name>
        <dbReference type="ChEBI" id="CHEBI:29105"/>
    </cofactor>
</comment>
<dbReference type="InterPro" id="IPR008753">
    <property type="entry name" value="Peptidase_M13_N"/>
</dbReference>
<comment type="similarity">
    <text evidence="3">Belongs to the peptidase M13 family.</text>
</comment>
<evidence type="ECO:0000256" key="6">
    <source>
        <dbReference type="ARBA" id="ARBA00022801"/>
    </source>
</evidence>
<evidence type="ECO:0000313" key="11">
    <source>
        <dbReference type="EMBL" id="KAK5645943.1"/>
    </source>
</evidence>
<evidence type="ECO:0000256" key="3">
    <source>
        <dbReference type="ARBA" id="ARBA00007357"/>
    </source>
</evidence>
<comment type="caution">
    <text evidence="11">The sequence shown here is derived from an EMBL/GenBank/DDBJ whole genome shotgun (WGS) entry which is preliminary data.</text>
</comment>
<evidence type="ECO:0000256" key="7">
    <source>
        <dbReference type="ARBA" id="ARBA00022833"/>
    </source>
</evidence>
<dbReference type="Gene3D" id="3.40.390.10">
    <property type="entry name" value="Collagenase (Catalytic Domain)"/>
    <property type="match status" value="1"/>
</dbReference>
<dbReference type="GO" id="GO:0004222">
    <property type="term" value="F:metalloendopeptidase activity"/>
    <property type="evidence" value="ECO:0007669"/>
    <property type="project" value="InterPro"/>
</dbReference>
<keyword evidence="12" id="KW-1185">Reference proteome</keyword>
<keyword evidence="7" id="KW-0862">Zinc</keyword>
<dbReference type="PANTHER" id="PTHR11733:SF167">
    <property type="entry name" value="FI17812P1-RELATED"/>
    <property type="match status" value="1"/>
</dbReference>
<keyword evidence="8" id="KW-0482">Metalloprotease</keyword>
<dbReference type="PRINTS" id="PR00786">
    <property type="entry name" value="NEPRILYSIN"/>
</dbReference>